<comment type="similarity">
    <text evidence="1">Belongs to the LysR transcriptional regulatory family.</text>
</comment>
<feature type="domain" description="HTH lysR-type" evidence="4">
    <location>
        <begin position="1"/>
        <end position="59"/>
    </location>
</feature>
<evidence type="ECO:0000313" key="5">
    <source>
        <dbReference type="EMBL" id="MFC5853349.1"/>
    </source>
</evidence>
<dbReference type="Gene3D" id="1.10.10.10">
    <property type="entry name" value="Winged helix-like DNA-binding domain superfamily/Winged helix DNA-binding domain"/>
    <property type="match status" value="1"/>
</dbReference>
<dbReference type="RefSeq" id="WP_381363699.1">
    <property type="nucleotide sequence ID" value="NZ_JBHSOA010000034.1"/>
</dbReference>
<dbReference type="Proteomes" id="UP001596180">
    <property type="component" value="Unassembled WGS sequence"/>
</dbReference>
<keyword evidence="6" id="KW-1185">Reference proteome</keyword>
<dbReference type="PANTHER" id="PTHR30126:SF39">
    <property type="entry name" value="HTH-TYPE TRANSCRIPTIONAL REGULATOR CYSL"/>
    <property type="match status" value="1"/>
</dbReference>
<gene>
    <name evidence="5" type="ORF">ACFPZI_16420</name>
</gene>
<dbReference type="SUPFAM" id="SSF46785">
    <property type="entry name" value="Winged helix' DNA-binding domain"/>
    <property type="match status" value="1"/>
</dbReference>
<protein>
    <submittedName>
        <fullName evidence="5">LysR family transcriptional regulator</fullName>
    </submittedName>
</protein>
<reference evidence="6" key="1">
    <citation type="journal article" date="2019" name="Int. J. Syst. Evol. Microbiol.">
        <title>The Global Catalogue of Microorganisms (GCM) 10K type strain sequencing project: providing services to taxonomists for standard genome sequencing and annotation.</title>
        <authorList>
            <consortium name="The Broad Institute Genomics Platform"/>
            <consortium name="The Broad Institute Genome Sequencing Center for Infectious Disease"/>
            <person name="Wu L."/>
            <person name="Ma J."/>
        </authorList>
    </citation>
    <scope>NUCLEOTIDE SEQUENCE [LARGE SCALE GENOMIC DNA]</scope>
    <source>
        <strain evidence="6">JCM 10411</strain>
    </source>
</reference>
<evidence type="ECO:0000256" key="2">
    <source>
        <dbReference type="ARBA" id="ARBA00023015"/>
    </source>
</evidence>
<evidence type="ECO:0000256" key="3">
    <source>
        <dbReference type="ARBA" id="ARBA00023163"/>
    </source>
</evidence>
<proteinExistence type="inferred from homology"/>
<evidence type="ECO:0000259" key="4">
    <source>
        <dbReference type="PROSITE" id="PS50931"/>
    </source>
</evidence>
<dbReference type="Pfam" id="PF00126">
    <property type="entry name" value="HTH_1"/>
    <property type="match status" value="1"/>
</dbReference>
<keyword evidence="3" id="KW-0804">Transcription</keyword>
<organism evidence="5 6">
    <name type="scientific">Streptomyces chlorus</name>
    <dbReference type="NCBI Taxonomy" id="887452"/>
    <lineage>
        <taxon>Bacteria</taxon>
        <taxon>Bacillati</taxon>
        <taxon>Actinomycetota</taxon>
        <taxon>Actinomycetes</taxon>
        <taxon>Kitasatosporales</taxon>
        <taxon>Streptomycetaceae</taxon>
        <taxon>Streptomyces</taxon>
    </lineage>
</organism>
<dbReference type="InterPro" id="IPR000847">
    <property type="entry name" value="LysR_HTH_N"/>
</dbReference>
<sequence>MEFHHLRAFQEVARTLSFTQAGRNLHCAQSTVTAQIKSLERRIGVLLFHRRGRCPIKLTEAGVLLQEHATLILDAIECADRDVRLAAVPRPRVR</sequence>
<keyword evidence="2" id="KW-0805">Transcription regulation</keyword>
<name>A0ABW1E1M5_9ACTN</name>
<evidence type="ECO:0000313" key="6">
    <source>
        <dbReference type="Proteomes" id="UP001596180"/>
    </source>
</evidence>
<dbReference type="PROSITE" id="PS50931">
    <property type="entry name" value="HTH_LYSR"/>
    <property type="match status" value="1"/>
</dbReference>
<dbReference type="PRINTS" id="PR00039">
    <property type="entry name" value="HTHLYSR"/>
</dbReference>
<comment type="caution">
    <text evidence="5">The sequence shown here is derived from an EMBL/GenBank/DDBJ whole genome shotgun (WGS) entry which is preliminary data.</text>
</comment>
<dbReference type="EMBL" id="JBHSOA010000034">
    <property type="protein sequence ID" value="MFC5853349.1"/>
    <property type="molecule type" value="Genomic_DNA"/>
</dbReference>
<evidence type="ECO:0000256" key="1">
    <source>
        <dbReference type="ARBA" id="ARBA00009437"/>
    </source>
</evidence>
<dbReference type="PANTHER" id="PTHR30126">
    <property type="entry name" value="HTH-TYPE TRANSCRIPTIONAL REGULATOR"/>
    <property type="match status" value="1"/>
</dbReference>
<dbReference type="InterPro" id="IPR036390">
    <property type="entry name" value="WH_DNA-bd_sf"/>
</dbReference>
<dbReference type="InterPro" id="IPR036388">
    <property type="entry name" value="WH-like_DNA-bd_sf"/>
</dbReference>
<accession>A0ABW1E1M5</accession>